<proteinExistence type="predicted"/>
<evidence type="ECO:0000313" key="4">
    <source>
        <dbReference type="Proteomes" id="UP000014417"/>
    </source>
</evidence>
<dbReference type="OrthoDB" id="506201at2"/>
<dbReference type="Proteomes" id="UP000014417">
    <property type="component" value="Unassembled WGS sequence"/>
</dbReference>
<dbReference type="Gene3D" id="3.40.50.2000">
    <property type="entry name" value="Glycogen Phosphorylase B"/>
    <property type="match status" value="2"/>
</dbReference>
<dbReference type="RefSeq" id="WP_016454881.1">
    <property type="nucleotide sequence ID" value="NZ_KE150269.1"/>
</dbReference>
<dbReference type="PANTHER" id="PTHR12526">
    <property type="entry name" value="GLYCOSYLTRANSFERASE"/>
    <property type="match status" value="1"/>
</dbReference>
<keyword evidence="1" id="KW-0808">Transferase</keyword>
<name>S2W6X8_9ACTN</name>
<accession>S2W6X8</accession>
<organism evidence="3 4">
    <name type="scientific">Propionimicrobium lymphophilum ACS-093-V-SCH5</name>
    <dbReference type="NCBI Taxonomy" id="883161"/>
    <lineage>
        <taxon>Bacteria</taxon>
        <taxon>Bacillati</taxon>
        <taxon>Actinomycetota</taxon>
        <taxon>Actinomycetes</taxon>
        <taxon>Propionibacteriales</taxon>
        <taxon>Propionibacteriaceae</taxon>
        <taxon>Propionimicrobium</taxon>
    </lineage>
</organism>
<keyword evidence="4" id="KW-1185">Reference proteome</keyword>
<dbReference type="PATRIC" id="fig|883161.3.peg.16"/>
<protein>
    <recommendedName>
        <fullName evidence="2">Glycosyl transferase family 1 domain-containing protein</fullName>
    </recommendedName>
</protein>
<evidence type="ECO:0000313" key="3">
    <source>
        <dbReference type="EMBL" id="EPD33985.1"/>
    </source>
</evidence>
<dbReference type="HOGENOM" id="CLU_494043_0_0_11"/>
<reference evidence="3 4" key="1">
    <citation type="submission" date="2013-04" db="EMBL/GenBank/DDBJ databases">
        <title>The Genome Sequence of Propionimicrobium lymphophilum ACS-093-V-SCH5.</title>
        <authorList>
            <consortium name="The Broad Institute Genomics Platform"/>
            <person name="Earl A."/>
            <person name="Ward D."/>
            <person name="Feldgarden M."/>
            <person name="Gevers D."/>
            <person name="Saerens B."/>
            <person name="Vaneechoutte M."/>
            <person name="Walker B."/>
            <person name="Young S."/>
            <person name="Zeng Q."/>
            <person name="Gargeya S."/>
            <person name="Fitzgerald M."/>
            <person name="Haas B."/>
            <person name="Abouelleil A."/>
            <person name="Allen A.W."/>
            <person name="Alvarado L."/>
            <person name="Arachchi H.M."/>
            <person name="Berlin A.M."/>
            <person name="Chapman S.B."/>
            <person name="Gainer-Dewar J."/>
            <person name="Goldberg J."/>
            <person name="Griggs A."/>
            <person name="Gujja S."/>
            <person name="Hansen M."/>
            <person name="Howarth C."/>
            <person name="Imamovic A."/>
            <person name="Ireland A."/>
            <person name="Larimer J."/>
            <person name="McCowan C."/>
            <person name="Murphy C."/>
            <person name="Pearson M."/>
            <person name="Poon T.W."/>
            <person name="Priest M."/>
            <person name="Roberts A."/>
            <person name="Saif S."/>
            <person name="Shea T."/>
            <person name="Sisk P."/>
            <person name="Sykes S."/>
            <person name="Wortman J."/>
            <person name="Nusbaum C."/>
            <person name="Birren B."/>
        </authorList>
    </citation>
    <scope>NUCLEOTIDE SEQUENCE [LARGE SCALE GENOMIC DNA]</scope>
    <source>
        <strain evidence="3 4">ACS-093-V-SCH5</strain>
    </source>
</reference>
<dbReference type="AlphaFoldDB" id="S2W6X8"/>
<dbReference type="InterPro" id="IPR001296">
    <property type="entry name" value="Glyco_trans_1"/>
</dbReference>
<dbReference type="GO" id="GO:0016757">
    <property type="term" value="F:glycosyltransferase activity"/>
    <property type="evidence" value="ECO:0007669"/>
    <property type="project" value="InterPro"/>
</dbReference>
<gene>
    <name evidence="3" type="ORF">HMPREF9306_00018</name>
</gene>
<feature type="domain" description="Glycosyl transferase family 1" evidence="2">
    <location>
        <begin position="367"/>
        <end position="481"/>
    </location>
</feature>
<dbReference type="Pfam" id="PF00534">
    <property type="entry name" value="Glycos_transf_1"/>
    <property type="match status" value="1"/>
</dbReference>
<evidence type="ECO:0000259" key="2">
    <source>
        <dbReference type="Pfam" id="PF00534"/>
    </source>
</evidence>
<comment type="caution">
    <text evidence="3">The sequence shown here is derived from an EMBL/GenBank/DDBJ whole genome shotgun (WGS) entry which is preliminary data.</text>
</comment>
<dbReference type="STRING" id="883161.HMPREF9306_00018"/>
<evidence type="ECO:0000256" key="1">
    <source>
        <dbReference type="ARBA" id="ARBA00022679"/>
    </source>
</evidence>
<dbReference type="SUPFAM" id="SSF53756">
    <property type="entry name" value="UDP-Glycosyltransferase/glycogen phosphorylase"/>
    <property type="match status" value="1"/>
</dbReference>
<dbReference type="EMBL" id="AGZR01000001">
    <property type="protein sequence ID" value="EPD33985.1"/>
    <property type="molecule type" value="Genomic_DNA"/>
</dbReference>
<sequence length="546" mass="61506">MGNDLVNSISDAAPGRKIRVSLTDEAREIFGFLGHEWLKAVIRSVCLAHTDESISLVLLAADTEPMFVSNSHQLHLEDDFSHNHGLGLISLDLEKGRRIRRRVSIPSLPLYKDELPYKFGSTGSLLKRKIGSIYSKVYSKAPVLLDCIRQYRNVKKDWMDGTCPKGAPELFPLNDAVSKKNDQFTAWFAFHWLEPGGAESWAFKAAELARDAGMRVVITADKTAPQRALERALKITDEVYLGGNLFMDKDWPSFNRKLAEKYNFDLVFIHHSSTVYDFLPELKLLCPNAKIYDSTHIIEHRTGGYVRSSVELSNLVDLHHVISPVLRDFYLHDCEIDPEKIAYKPLTGLDAQDDASERIVPPVGVPLKVGFIGRLAPQKRPFLFVELVKRLHKSSPGSFKFVMQGSGSLNKYVSEQIKKAGLTDLIDRREWGPADEFYAEIDVLVICSDNEGLTLTALEADTHNVVVVSADVGSQVSVVAPDMLLDAQPLKFLRQAKRVIKKLASDREYFDSILETQHSMHQRVREIQPAVNYFANLFGELVKEDK</sequence>